<dbReference type="AlphaFoldDB" id="A0A5A7UL59"/>
<reference evidence="1 2" key="1">
    <citation type="submission" date="2019-08" db="EMBL/GenBank/DDBJ databases">
        <title>Draft genome sequences of two oriental melons (Cucumis melo L. var makuwa).</title>
        <authorList>
            <person name="Kwon S.-Y."/>
        </authorList>
    </citation>
    <scope>NUCLEOTIDE SEQUENCE [LARGE SCALE GENOMIC DNA]</scope>
    <source>
        <strain evidence="2">cv. SW 3</strain>
        <tissue evidence="1">Leaf</tissue>
    </source>
</reference>
<evidence type="ECO:0000313" key="2">
    <source>
        <dbReference type="Proteomes" id="UP000321393"/>
    </source>
</evidence>
<sequence length="92" mass="10187">MESPKGKIIIRENPLLDNSTPASDLSEKESHLEVVSVMMVDVTPKENQTQQSISIISLSVQQLQDIITNSIRAQYGGPPQTSFTCCKRINDL</sequence>
<protein>
    <submittedName>
        <fullName evidence="1">Retrotransposon gag protein</fullName>
    </submittedName>
</protein>
<name>A0A5A7UL59_CUCMM</name>
<dbReference type="Proteomes" id="UP000321393">
    <property type="component" value="Unassembled WGS sequence"/>
</dbReference>
<evidence type="ECO:0000313" key="1">
    <source>
        <dbReference type="EMBL" id="KAA0056633.1"/>
    </source>
</evidence>
<gene>
    <name evidence="1" type="ORF">E6C27_scaffold288G001540</name>
</gene>
<organism evidence="1 2">
    <name type="scientific">Cucumis melo var. makuwa</name>
    <name type="common">Oriental melon</name>
    <dbReference type="NCBI Taxonomy" id="1194695"/>
    <lineage>
        <taxon>Eukaryota</taxon>
        <taxon>Viridiplantae</taxon>
        <taxon>Streptophyta</taxon>
        <taxon>Embryophyta</taxon>
        <taxon>Tracheophyta</taxon>
        <taxon>Spermatophyta</taxon>
        <taxon>Magnoliopsida</taxon>
        <taxon>eudicotyledons</taxon>
        <taxon>Gunneridae</taxon>
        <taxon>Pentapetalae</taxon>
        <taxon>rosids</taxon>
        <taxon>fabids</taxon>
        <taxon>Cucurbitales</taxon>
        <taxon>Cucurbitaceae</taxon>
        <taxon>Benincaseae</taxon>
        <taxon>Cucumis</taxon>
    </lineage>
</organism>
<proteinExistence type="predicted"/>
<comment type="caution">
    <text evidence="1">The sequence shown here is derived from an EMBL/GenBank/DDBJ whole genome shotgun (WGS) entry which is preliminary data.</text>
</comment>
<accession>A0A5A7UL59</accession>
<dbReference type="EMBL" id="SSTE01007373">
    <property type="protein sequence ID" value="KAA0056633.1"/>
    <property type="molecule type" value="Genomic_DNA"/>
</dbReference>